<protein>
    <submittedName>
        <fullName evidence="9">Acyltransferase</fullName>
    </submittedName>
</protein>
<feature type="transmembrane region" description="Helical" evidence="7">
    <location>
        <begin position="118"/>
        <end position="137"/>
    </location>
</feature>
<dbReference type="PANTHER" id="PTHR40074:SF2">
    <property type="entry name" value="O-ACETYLTRANSFERASE WECH"/>
    <property type="match status" value="1"/>
</dbReference>
<evidence type="ECO:0000259" key="8">
    <source>
        <dbReference type="Pfam" id="PF01757"/>
    </source>
</evidence>
<feature type="transmembrane region" description="Helical" evidence="7">
    <location>
        <begin position="149"/>
        <end position="166"/>
    </location>
</feature>
<keyword evidence="9" id="KW-0808">Transferase</keyword>
<feature type="transmembrane region" description="Helical" evidence="7">
    <location>
        <begin position="305"/>
        <end position="325"/>
    </location>
</feature>
<evidence type="ECO:0000256" key="2">
    <source>
        <dbReference type="ARBA" id="ARBA00007400"/>
    </source>
</evidence>
<feature type="transmembrane region" description="Helical" evidence="7">
    <location>
        <begin position="49"/>
        <end position="66"/>
    </location>
</feature>
<feature type="transmembrane region" description="Helical" evidence="7">
    <location>
        <begin position="267"/>
        <end position="285"/>
    </location>
</feature>
<dbReference type="Pfam" id="PF01757">
    <property type="entry name" value="Acyl_transf_3"/>
    <property type="match status" value="1"/>
</dbReference>
<evidence type="ECO:0000256" key="6">
    <source>
        <dbReference type="ARBA" id="ARBA00023136"/>
    </source>
</evidence>
<keyword evidence="6 7" id="KW-0472">Membrane</keyword>
<feature type="transmembrane region" description="Helical" evidence="7">
    <location>
        <begin position="207"/>
        <end position="225"/>
    </location>
</feature>
<feature type="transmembrane region" description="Helical" evidence="7">
    <location>
        <begin position="231"/>
        <end position="255"/>
    </location>
</feature>
<feature type="transmembrane region" description="Helical" evidence="7">
    <location>
        <begin position="178"/>
        <end position="195"/>
    </location>
</feature>
<evidence type="ECO:0000256" key="3">
    <source>
        <dbReference type="ARBA" id="ARBA00022475"/>
    </source>
</evidence>
<organism evidence="9 10">
    <name type="scientific">Brevibacillus fluminis</name>
    <dbReference type="NCBI Taxonomy" id="511487"/>
    <lineage>
        <taxon>Bacteria</taxon>
        <taxon>Bacillati</taxon>
        <taxon>Bacillota</taxon>
        <taxon>Bacilli</taxon>
        <taxon>Bacillales</taxon>
        <taxon>Paenibacillaceae</taxon>
        <taxon>Brevibacillus</taxon>
    </lineage>
</organism>
<evidence type="ECO:0000256" key="5">
    <source>
        <dbReference type="ARBA" id="ARBA00022989"/>
    </source>
</evidence>
<keyword evidence="9" id="KW-0012">Acyltransferase</keyword>
<dbReference type="OrthoDB" id="65129at2"/>
<keyword evidence="5 7" id="KW-1133">Transmembrane helix</keyword>
<evidence type="ECO:0000256" key="4">
    <source>
        <dbReference type="ARBA" id="ARBA00022692"/>
    </source>
</evidence>
<evidence type="ECO:0000313" key="9">
    <source>
        <dbReference type="EMBL" id="RNB79585.1"/>
    </source>
</evidence>
<dbReference type="Proteomes" id="UP000271031">
    <property type="component" value="Unassembled WGS sequence"/>
</dbReference>
<comment type="similarity">
    <text evidence="2">Belongs to the acyltransferase 3 family.</text>
</comment>
<sequence length="343" mass="40336">MITDSKILKAIFFIQLVSSFLVVVGHFTADVLDFTSPFWVLALNQLSRYGTVLLTIVSGYLTAFSFEKKNPTWRQFFTGKLIYIYIPFLLSGVLYHYLLHNGMPHTREDFINILLGKTGAHLYFIFMICQYYVFAYVFRNWITKKNIPYLIWVFMIVQYVYINYLHQGWLGLTTRHMLPSWIFTFYLGHMIYWYRESILPLLRKKQAVLILFTGISTSSAAYFVMSSKLFVAVHLVFVFACVVTFLVMMVFLLELVDVIKIRFHKGLTYYIYLFHSACLILLNEWVKGQYGDLAWLFTNKWYSLLYLAVVYFCTGLFSILVARLFQNIEAFVKNRAKLQQDAA</sequence>
<dbReference type="InterPro" id="IPR002656">
    <property type="entry name" value="Acyl_transf_3_dom"/>
</dbReference>
<gene>
    <name evidence="9" type="ORF">EDM56_29110</name>
</gene>
<feature type="transmembrane region" description="Helical" evidence="7">
    <location>
        <begin position="78"/>
        <end position="98"/>
    </location>
</feature>
<evidence type="ECO:0000313" key="10">
    <source>
        <dbReference type="Proteomes" id="UP000271031"/>
    </source>
</evidence>
<accession>A0A3M8CXJ3</accession>
<dbReference type="RefSeq" id="WP_122921436.1">
    <property type="nucleotide sequence ID" value="NZ_RHHQ01000028.1"/>
</dbReference>
<keyword evidence="3" id="KW-1003">Cell membrane</keyword>
<comment type="caution">
    <text evidence="9">The sequence shown here is derived from an EMBL/GenBank/DDBJ whole genome shotgun (WGS) entry which is preliminary data.</text>
</comment>
<keyword evidence="4 7" id="KW-0812">Transmembrane</keyword>
<dbReference type="GO" id="GO:0009246">
    <property type="term" value="P:enterobacterial common antigen biosynthetic process"/>
    <property type="evidence" value="ECO:0007669"/>
    <property type="project" value="TreeGrafter"/>
</dbReference>
<dbReference type="GO" id="GO:0016413">
    <property type="term" value="F:O-acetyltransferase activity"/>
    <property type="evidence" value="ECO:0007669"/>
    <property type="project" value="TreeGrafter"/>
</dbReference>
<dbReference type="GO" id="GO:0005886">
    <property type="term" value="C:plasma membrane"/>
    <property type="evidence" value="ECO:0007669"/>
    <property type="project" value="UniProtKB-SubCell"/>
</dbReference>
<feature type="domain" description="Acyltransferase 3" evidence="8">
    <location>
        <begin position="15"/>
        <end position="319"/>
    </location>
</feature>
<dbReference type="EMBL" id="RHHQ01000028">
    <property type="protein sequence ID" value="RNB79585.1"/>
    <property type="molecule type" value="Genomic_DNA"/>
</dbReference>
<evidence type="ECO:0000256" key="1">
    <source>
        <dbReference type="ARBA" id="ARBA00004651"/>
    </source>
</evidence>
<proteinExistence type="inferred from homology"/>
<reference evidence="9 10" key="1">
    <citation type="submission" date="2018-10" db="EMBL/GenBank/DDBJ databases">
        <title>Phylogenomics of Brevibacillus.</title>
        <authorList>
            <person name="Dunlap C."/>
        </authorList>
    </citation>
    <scope>NUCLEOTIDE SEQUENCE [LARGE SCALE GENOMIC DNA]</scope>
    <source>
        <strain evidence="9 10">JCM 15716</strain>
    </source>
</reference>
<evidence type="ECO:0000256" key="7">
    <source>
        <dbReference type="SAM" id="Phobius"/>
    </source>
</evidence>
<dbReference type="AlphaFoldDB" id="A0A3M8CXJ3"/>
<dbReference type="PANTHER" id="PTHR40074">
    <property type="entry name" value="O-ACETYLTRANSFERASE WECH"/>
    <property type="match status" value="1"/>
</dbReference>
<name>A0A3M8CXJ3_9BACL</name>
<comment type="subcellular location">
    <subcellularLocation>
        <location evidence="1">Cell membrane</location>
        <topology evidence="1">Multi-pass membrane protein</topology>
    </subcellularLocation>
</comment>
<feature type="transmembrane region" description="Helical" evidence="7">
    <location>
        <begin position="7"/>
        <end position="29"/>
    </location>
</feature>
<keyword evidence="10" id="KW-1185">Reference proteome</keyword>